<feature type="domain" description="Dof-type" evidence="1">
    <location>
        <begin position="13"/>
        <end position="34"/>
    </location>
</feature>
<dbReference type="AlphaFoldDB" id="A0A6A3CBA6"/>
<dbReference type="InterPro" id="IPR003851">
    <property type="entry name" value="Znf_Dof"/>
</dbReference>
<protein>
    <submittedName>
        <fullName evidence="2">Leucine-rich repeat protein kinase family protein</fullName>
    </submittedName>
</protein>
<reference evidence="2" key="1">
    <citation type="submission" date="2019-09" db="EMBL/GenBank/DDBJ databases">
        <title>Draft genome information of white flower Hibiscus syriacus.</title>
        <authorList>
            <person name="Kim Y.-M."/>
        </authorList>
    </citation>
    <scope>NUCLEOTIDE SEQUENCE [LARGE SCALE GENOMIC DNA]</scope>
    <source>
        <strain evidence="2">YM2019G1</strain>
    </source>
</reference>
<gene>
    <name evidence="2" type="ORF">F3Y22_tig00006731pilonHSYRG00070</name>
</gene>
<evidence type="ECO:0000313" key="2">
    <source>
        <dbReference type="EMBL" id="KAE8726500.1"/>
    </source>
</evidence>
<accession>A0A6A3CBA6</accession>
<sequence>MERRWKPSVEISPNCPTCGSSNTKFCYYNNYSLTHTSAKAVEDIGLKGIPSERAENKSGFKVPEFHSKFDPSLEFTNMEPYDLQIPEENCLNHLSNNDKMYYSGLESIHKHHDGVQQCMDHETSNYALPPLLGDDLSSQELQWLNYHSLQVTQEPVLRPETLDPILLFGNWSSFDLSSDDTFTKT</sequence>
<comment type="caution">
    <text evidence="2">The sequence shown here is derived from an EMBL/GenBank/DDBJ whole genome shotgun (WGS) entry which is preliminary data.</text>
</comment>
<dbReference type="EMBL" id="VEPZ02000357">
    <property type="protein sequence ID" value="KAE8726500.1"/>
    <property type="molecule type" value="Genomic_DNA"/>
</dbReference>
<evidence type="ECO:0000313" key="3">
    <source>
        <dbReference type="Proteomes" id="UP000436088"/>
    </source>
</evidence>
<dbReference type="Proteomes" id="UP000436088">
    <property type="component" value="Unassembled WGS sequence"/>
</dbReference>
<proteinExistence type="predicted"/>
<dbReference type="GO" id="GO:0006355">
    <property type="term" value="P:regulation of DNA-templated transcription"/>
    <property type="evidence" value="ECO:0007669"/>
    <property type="project" value="InterPro"/>
</dbReference>
<dbReference type="Pfam" id="PF02701">
    <property type="entry name" value="Zn_ribbon_Dof"/>
    <property type="match status" value="1"/>
</dbReference>
<organism evidence="2 3">
    <name type="scientific">Hibiscus syriacus</name>
    <name type="common">Rose of Sharon</name>
    <dbReference type="NCBI Taxonomy" id="106335"/>
    <lineage>
        <taxon>Eukaryota</taxon>
        <taxon>Viridiplantae</taxon>
        <taxon>Streptophyta</taxon>
        <taxon>Embryophyta</taxon>
        <taxon>Tracheophyta</taxon>
        <taxon>Spermatophyta</taxon>
        <taxon>Magnoliopsida</taxon>
        <taxon>eudicotyledons</taxon>
        <taxon>Gunneridae</taxon>
        <taxon>Pentapetalae</taxon>
        <taxon>rosids</taxon>
        <taxon>malvids</taxon>
        <taxon>Malvales</taxon>
        <taxon>Malvaceae</taxon>
        <taxon>Malvoideae</taxon>
        <taxon>Hibiscus</taxon>
    </lineage>
</organism>
<keyword evidence="2" id="KW-0418">Kinase</keyword>
<keyword evidence="3" id="KW-1185">Reference proteome</keyword>
<dbReference type="GO" id="GO:0016301">
    <property type="term" value="F:kinase activity"/>
    <property type="evidence" value="ECO:0007669"/>
    <property type="project" value="UniProtKB-KW"/>
</dbReference>
<evidence type="ECO:0000259" key="1">
    <source>
        <dbReference type="Pfam" id="PF02701"/>
    </source>
</evidence>
<dbReference type="GO" id="GO:0003677">
    <property type="term" value="F:DNA binding"/>
    <property type="evidence" value="ECO:0007669"/>
    <property type="project" value="InterPro"/>
</dbReference>
<keyword evidence="2" id="KW-0808">Transferase</keyword>
<name>A0A6A3CBA6_HIBSY</name>